<dbReference type="PANTHER" id="PTHR33577:SF9">
    <property type="entry name" value="PEROXIDASE STCC"/>
    <property type="match status" value="1"/>
</dbReference>
<dbReference type="Proteomes" id="UP000037136">
    <property type="component" value="Unassembled WGS sequence"/>
</dbReference>
<reference evidence="10 11" key="1">
    <citation type="journal article" date="2015" name="BMC Genomics">
        <title>Gene expression during zombie ant biting behavior reflects the complexity underlying fungal parasitic behavioral manipulation.</title>
        <authorList>
            <person name="de Bekker C."/>
            <person name="Ohm R.A."/>
            <person name="Loreto R.G."/>
            <person name="Sebastian A."/>
            <person name="Albert I."/>
            <person name="Merrow M."/>
            <person name="Brachmann A."/>
            <person name="Hughes D.P."/>
        </authorList>
    </citation>
    <scope>NUCLEOTIDE SEQUENCE [LARGE SCALE GENOMIC DNA]</scope>
    <source>
        <strain evidence="10 11">SC16a</strain>
    </source>
</reference>
<keyword evidence="5" id="KW-0560">Oxidoreductase</keyword>
<evidence type="ECO:0000256" key="3">
    <source>
        <dbReference type="ARBA" id="ARBA00022617"/>
    </source>
</evidence>
<dbReference type="OrthoDB" id="407298at2759"/>
<comment type="cofactor">
    <cofactor evidence="1">
        <name>heme b</name>
        <dbReference type="ChEBI" id="CHEBI:60344"/>
    </cofactor>
</comment>
<keyword evidence="6" id="KW-0408">Iron</keyword>
<keyword evidence="11" id="KW-1185">Reference proteome</keyword>
<dbReference type="AlphaFoldDB" id="A0A2A9P700"/>
<dbReference type="Gene3D" id="1.10.489.10">
    <property type="entry name" value="Chloroperoxidase-like"/>
    <property type="match status" value="1"/>
</dbReference>
<evidence type="ECO:0000256" key="8">
    <source>
        <dbReference type="SAM" id="SignalP"/>
    </source>
</evidence>
<comment type="caution">
    <text evidence="10">The sequence shown here is derived from an EMBL/GenBank/DDBJ whole genome shotgun (WGS) entry which is preliminary data.</text>
</comment>
<dbReference type="PANTHER" id="PTHR33577">
    <property type="entry name" value="STERIGMATOCYSTIN BIOSYNTHESIS PEROXIDASE STCC-RELATED"/>
    <property type="match status" value="1"/>
</dbReference>
<evidence type="ECO:0000313" key="10">
    <source>
        <dbReference type="EMBL" id="PFH57098.1"/>
    </source>
</evidence>
<reference evidence="10 11" key="2">
    <citation type="journal article" date="2017" name="Sci. Rep.">
        <title>Ant-infecting Ophiocordyceps genomes reveal a high diversity of potential behavioral manipulation genes and a possible major role for enterotoxins.</title>
        <authorList>
            <person name="de Bekker C."/>
            <person name="Ohm R.A."/>
            <person name="Evans H.C."/>
            <person name="Brachmann A."/>
            <person name="Hughes D.P."/>
        </authorList>
    </citation>
    <scope>NUCLEOTIDE SEQUENCE [LARGE SCALE GENOMIC DNA]</scope>
    <source>
        <strain evidence="10 11">SC16a</strain>
    </source>
</reference>
<gene>
    <name evidence="10" type="ORF">XA68_15505</name>
</gene>
<keyword evidence="2" id="KW-0575">Peroxidase</keyword>
<evidence type="ECO:0000256" key="4">
    <source>
        <dbReference type="ARBA" id="ARBA00022723"/>
    </source>
</evidence>
<dbReference type="PROSITE" id="PS51405">
    <property type="entry name" value="HEME_HALOPEROXIDASE"/>
    <property type="match status" value="1"/>
</dbReference>
<comment type="similarity">
    <text evidence="7">Belongs to the chloroperoxidase family.</text>
</comment>
<dbReference type="EMBL" id="LAZP02000456">
    <property type="protein sequence ID" value="PFH57098.1"/>
    <property type="molecule type" value="Genomic_DNA"/>
</dbReference>
<evidence type="ECO:0000256" key="2">
    <source>
        <dbReference type="ARBA" id="ARBA00022559"/>
    </source>
</evidence>
<dbReference type="SUPFAM" id="SSF47571">
    <property type="entry name" value="Cloroperoxidase"/>
    <property type="match status" value="1"/>
</dbReference>
<keyword evidence="4" id="KW-0479">Metal-binding</keyword>
<dbReference type="InterPro" id="IPR000028">
    <property type="entry name" value="Chloroperoxidase"/>
</dbReference>
<evidence type="ECO:0000256" key="6">
    <source>
        <dbReference type="ARBA" id="ARBA00023004"/>
    </source>
</evidence>
<proteinExistence type="inferred from homology"/>
<feature type="domain" description="Heme haloperoxidase family profile" evidence="9">
    <location>
        <begin position="45"/>
        <end position="271"/>
    </location>
</feature>
<protein>
    <recommendedName>
        <fullName evidence="9">Heme haloperoxidase family profile domain-containing protein</fullName>
    </recommendedName>
</protein>
<evidence type="ECO:0000259" key="9">
    <source>
        <dbReference type="PROSITE" id="PS51405"/>
    </source>
</evidence>
<evidence type="ECO:0000256" key="7">
    <source>
        <dbReference type="ARBA" id="ARBA00025795"/>
    </source>
</evidence>
<feature type="chain" id="PRO_5012247823" description="Heme haloperoxidase family profile domain-containing protein" evidence="8">
    <location>
        <begin position="19"/>
        <end position="322"/>
    </location>
</feature>
<organism evidence="10 11">
    <name type="scientific">Ophiocordyceps unilateralis</name>
    <name type="common">Zombie-ant fungus</name>
    <name type="synonym">Torrubia unilateralis</name>
    <dbReference type="NCBI Taxonomy" id="268505"/>
    <lineage>
        <taxon>Eukaryota</taxon>
        <taxon>Fungi</taxon>
        <taxon>Dikarya</taxon>
        <taxon>Ascomycota</taxon>
        <taxon>Pezizomycotina</taxon>
        <taxon>Sordariomycetes</taxon>
        <taxon>Hypocreomycetidae</taxon>
        <taxon>Hypocreales</taxon>
        <taxon>Ophiocordycipitaceae</taxon>
        <taxon>Ophiocordyceps</taxon>
    </lineage>
</organism>
<keyword evidence="8" id="KW-0732">Signal</keyword>
<sequence length="322" mass="34975">MKIQLCLGVASVVCAAFAEPSLDFQRASGVQKPSNGKGLPKFNLQDKRFLNHRPAQSNESRSSCPAMNSLANHNFIPHSGMNMTLSDVVTGCFEGFGASPEICGLVCIAGMINAKLRLSDSFNLADISRPEWKIEHDSSLSRKDSSQESNVSKFDFDAWNVSLKVFGKAEVISAVQLGKAKSARIRDAKKKNAKSVYDSRTASRSVTEIALLTSVLGNIDGWAKTDFVRSLFERERLPWNLGWRPRLHDADLPSVLGIAALTLTADPEILSMTSDGAVLTPDDIVKATSARDKNTIPELRALARKLGLSTPAFEALLDRLAG</sequence>
<name>A0A2A9P700_OPHUN</name>
<evidence type="ECO:0000313" key="11">
    <source>
        <dbReference type="Proteomes" id="UP000037136"/>
    </source>
</evidence>
<accession>A0A2A9P700</accession>
<evidence type="ECO:0000256" key="5">
    <source>
        <dbReference type="ARBA" id="ARBA00023002"/>
    </source>
</evidence>
<dbReference type="Pfam" id="PF01328">
    <property type="entry name" value="Peroxidase_2"/>
    <property type="match status" value="1"/>
</dbReference>
<dbReference type="STRING" id="268505.A0A2A9P700"/>
<feature type="signal peptide" evidence="8">
    <location>
        <begin position="1"/>
        <end position="18"/>
    </location>
</feature>
<dbReference type="InterPro" id="IPR036851">
    <property type="entry name" value="Chloroperoxidase-like_sf"/>
</dbReference>
<dbReference type="GO" id="GO:0004601">
    <property type="term" value="F:peroxidase activity"/>
    <property type="evidence" value="ECO:0007669"/>
    <property type="project" value="UniProtKB-KW"/>
</dbReference>
<keyword evidence="3" id="KW-0349">Heme</keyword>
<evidence type="ECO:0000256" key="1">
    <source>
        <dbReference type="ARBA" id="ARBA00001970"/>
    </source>
</evidence>
<dbReference type="GO" id="GO:0046872">
    <property type="term" value="F:metal ion binding"/>
    <property type="evidence" value="ECO:0007669"/>
    <property type="project" value="UniProtKB-KW"/>
</dbReference>